<accession>A0AA49GCV2</accession>
<name>A0AA49GCV2_9BACT</name>
<organism evidence="1 2">
    <name type="scientific">Marivirga salinarum</name>
    <dbReference type="NCBI Taxonomy" id="3059078"/>
    <lineage>
        <taxon>Bacteria</taxon>
        <taxon>Pseudomonadati</taxon>
        <taxon>Bacteroidota</taxon>
        <taxon>Cytophagia</taxon>
        <taxon>Cytophagales</taxon>
        <taxon>Marivirgaceae</taxon>
        <taxon>Marivirga</taxon>
    </lineage>
</organism>
<dbReference type="EMBL" id="CP129971">
    <property type="protein sequence ID" value="WKK77277.2"/>
    <property type="molecule type" value="Genomic_DNA"/>
</dbReference>
<dbReference type="RefSeq" id="WP_308349751.1">
    <property type="nucleotide sequence ID" value="NZ_CP129971.1"/>
</dbReference>
<keyword evidence="2" id="KW-1185">Reference proteome</keyword>
<evidence type="ECO:0000313" key="2">
    <source>
        <dbReference type="Proteomes" id="UP001230496"/>
    </source>
</evidence>
<sequence>MFTAAQAPSNYVPNILADTLNPDDYQSGDLVLVTYNYAEEVNDPSVNVTMSEDEYQSLVDYTETTRGGDWIDSFGTLEYYYGSNSYFRNFDGRINRRKGYIEDNALNDDLFDGSTTPEEDSLRIEERIQDGIVKFLEINYPNATPEVNGTDKFFFIEYNVFYGGDAGSIDYFVKYQVENTAPNLSFTLVTGPTQDVLKSSAPAIKTGAYYAFDGTEWSEENNSDYYYLSSADYNAMGAPGQYDNFSSSVLPADYLPELLNQKYPYALEEDQKILIYKYFSSGEVQIRGDLYTFTSGNWEVYGSVIKEQLQFAKEEGVWVPDNTIAYTLTGEDYQQIGNIAIENGDVARGENLQSFGNFYQNFPGGDTHWTDEQIVAVLDQFLKIKYPDLGPGQKFTITYVAYTGSAVELQMNLIQNEEGNYVINE</sequence>
<protein>
    <submittedName>
        <fullName evidence="1">Uncharacterized protein</fullName>
    </submittedName>
</protein>
<dbReference type="KEGG" id="msaa:QYS49_08885"/>
<proteinExistence type="predicted"/>
<reference evidence="1 2" key="1">
    <citation type="submission" date="2023-08" db="EMBL/GenBank/DDBJ databases">
        <title>Comparative genomics and taxonomic characterization of three novel marine species of genus Marivirga.</title>
        <authorList>
            <person name="Muhammad N."/>
            <person name="Kim S.-G."/>
        </authorList>
    </citation>
    <scope>NUCLEOTIDE SEQUENCE [LARGE SCALE GENOMIC DNA]</scope>
    <source>
        <strain evidence="1 2">BDSF4-3</strain>
    </source>
</reference>
<evidence type="ECO:0000313" key="1">
    <source>
        <dbReference type="EMBL" id="WKK77277.2"/>
    </source>
</evidence>
<dbReference type="Proteomes" id="UP001230496">
    <property type="component" value="Chromosome"/>
</dbReference>
<dbReference type="AlphaFoldDB" id="A0AA49GCV2"/>
<gene>
    <name evidence="1" type="ORF">QYS49_08885</name>
</gene>